<evidence type="ECO:0000256" key="3">
    <source>
        <dbReference type="ARBA" id="ARBA00023125"/>
    </source>
</evidence>
<dbReference type="PANTHER" id="PTHR30419:SF8">
    <property type="entry name" value="NITROGEN ASSIMILATION TRANSCRIPTIONAL ACTIVATOR-RELATED"/>
    <property type="match status" value="1"/>
</dbReference>
<keyword evidence="3" id="KW-0238">DNA-binding</keyword>
<dbReference type="PRINTS" id="PR00039">
    <property type="entry name" value="HTHLYSR"/>
</dbReference>
<keyword evidence="2" id="KW-0805">Transcription regulation</keyword>
<keyword evidence="4" id="KW-0804">Transcription</keyword>
<dbReference type="PANTHER" id="PTHR30419">
    <property type="entry name" value="HTH-TYPE TRANSCRIPTIONAL REGULATOR YBHD"/>
    <property type="match status" value="1"/>
</dbReference>
<evidence type="ECO:0000256" key="2">
    <source>
        <dbReference type="ARBA" id="ARBA00023015"/>
    </source>
</evidence>
<dbReference type="InterPro" id="IPR050950">
    <property type="entry name" value="HTH-type_LysR_regulators"/>
</dbReference>
<dbReference type="EMBL" id="JBHSMX010000065">
    <property type="protein sequence ID" value="MFC5523543.1"/>
    <property type="molecule type" value="Genomic_DNA"/>
</dbReference>
<dbReference type="InterPro" id="IPR005119">
    <property type="entry name" value="LysR_subst-bd"/>
</dbReference>
<evidence type="ECO:0000259" key="5">
    <source>
        <dbReference type="PROSITE" id="PS50931"/>
    </source>
</evidence>
<dbReference type="InterPro" id="IPR036388">
    <property type="entry name" value="WH-like_DNA-bd_sf"/>
</dbReference>
<reference evidence="7" key="1">
    <citation type="journal article" date="2019" name="Int. J. Syst. Evol. Microbiol.">
        <title>The Global Catalogue of Microorganisms (GCM) 10K type strain sequencing project: providing services to taxonomists for standard genome sequencing and annotation.</title>
        <authorList>
            <consortium name="The Broad Institute Genomics Platform"/>
            <consortium name="The Broad Institute Genome Sequencing Center for Infectious Disease"/>
            <person name="Wu L."/>
            <person name="Ma J."/>
        </authorList>
    </citation>
    <scope>NUCLEOTIDE SEQUENCE [LARGE SCALE GENOMIC DNA]</scope>
    <source>
        <strain evidence="7">CGMCC 4.7277</strain>
    </source>
</reference>
<organism evidence="6 7">
    <name type="scientific">Polaromonas jejuensis</name>
    <dbReference type="NCBI Taxonomy" id="457502"/>
    <lineage>
        <taxon>Bacteria</taxon>
        <taxon>Pseudomonadati</taxon>
        <taxon>Pseudomonadota</taxon>
        <taxon>Betaproteobacteria</taxon>
        <taxon>Burkholderiales</taxon>
        <taxon>Comamonadaceae</taxon>
        <taxon>Polaromonas</taxon>
    </lineage>
</organism>
<keyword evidence="7" id="KW-1185">Reference proteome</keyword>
<accession>A0ABW0QFI7</accession>
<dbReference type="Gene3D" id="3.40.190.290">
    <property type="match status" value="1"/>
</dbReference>
<dbReference type="InterPro" id="IPR036390">
    <property type="entry name" value="WH_DNA-bd_sf"/>
</dbReference>
<dbReference type="PROSITE" id="PS50931">
    <property type="entry name" value="HTH_LYSR"/>
    <property type="match status" value="1"/>
</dbReference>
<dbReference type="Proteomes" id="UP001596084">
    <property type="component" value="Unassembled WGS sequence"/>
</dbReference>
<feature type="domain" description="HTH lysR-type" evidence="5">
    <location>
        <begin position="11"/>
        <end position="68"/>
    </location>
</feature>
<dbReference type="SUPFAM" id="SSF46785">
    <property type="entry name" value="Winged helix' DNA-binding domain"/>
    <property type="match status" value="1"/>
</dbReference>
<dbReference type="Pfam" id="PF00126">
    <property type="entry name" value="HTH_1"/>
    <property type="match status" value="1"/>
</dbReference>
<dbReference type="Pfam" id="PF03466">
    <property type="entry name" value="LysR_substrate"/>
    <property type="match status" value="1"/>
</dbReference>
<gene>
    <name evidence="6" type="ORF">ACFPP7_21885</name>
</gene>
<dbReference type="InterPro" id="IPR000847">
    <property type="entry name" value="LysR_HTH_N"/>
</dbReference>
<protein>
    <submittedName>
        <fullName evidence="6">LysR family transcriptional regulator</fullName>
    </submittedName>
</protein>
<proteinExistence type="inferred from homology"/>
<comment type="caution">
    <text evidence="6">The sequence shown here is derived from an EMBL/GenBank/DDBJ whole genome shotgun (WGS) entry which is preliminary data.</text>
</comment>
<dbReference type="CDD" id="cd05466">
    <property type="entry name" value="PBP2_LTTR_substrate"/>
    <property type="match status" value="1"/>
</dbReference>
<dbReference type="SUPFAM" id="SSF53850">
    <property type="entry name" value="Periplasmic binding protein-like II"/>
    <property type="match status" value="1"/>
</dbReference>
<sequence>MRLAEKLKRRLKLRDLDALMVVAREGSMRKAAELLHMSQPAVSKAIADLEAALGVPLFDRSPQGVTPTLYGRAVMRRGVAIFDELEQSAREIEFLADPGAGELRLGCSETVAAGLVSAAIDRLTRRYPRISFRMESAYTPALHDHFLRERIGELVIVRPYAATPPADFNVEPLWHERLKVVVGSNSPWARRRKVTLADLAQEPWVLSQSEAEPASPMVQAFQAIGAELPHSRVLTGSLNSRLSLLATARFVTVMPDSLLAFGVAHLPIKVLSIVLPRWEIATSIVTLKDRTLSPVASLFIDCARDLARQVDLSR</sequence>
<name>A0ABW0QFI7_9BURK</name>
<dbReference type="Gene3D" id="1.10.10.10">
    <property type="entry name" value="Winged helix-like DNA-binding domain superfamily/Winged helix DNA-binding domain"/>
    <property type="match status" value="1"/>
</dbReference>
<evidence type="ECO:0000313" key="6">
    <source>
        <dbReference type="EMBL" id="MFC5523543.1"/>
    </source>
</evidence>
<evidence type="ECO:0000256" key="4">
    <source>
        <dbReference type="ARBA" id="ARBA00023163"/>
    </source>
</evidence>
<dbReference type="RefSeq" id="WP_084389426.1">
    <property type="nucleotide sequence ID" value="NZ_JBHSMX010000065.1"/>
</dbReference>
<comment type="similarity">
    <text evidence="1">Belongs to the LysR transcriptional regulatory family.</text>
</comment>
<evidence type="ECO:0000256" key="1">
    <source>
        <dbReference type="ARBA" id="ARBA00009437"/>
    </source>
</evidence>
<evidence type="ECO:0000313" key="7">
    <source>
        <dbReference type="Proteomes" id="UP001596084"/>
    </source>
</evidence>